<protein>
    <submittedName>
        <fullName evidence="1">Uncharacterized protein</fullName>
    </submittedName>
</protein>
<accession>A0A380VEB1</accession>
<organism evidence="1 2">
    <name type="scientific">Actinobacillus seminis</name>
    <dbReference type="NCBI Taxonomy" id="722"/>
    <lineage>
        <taxon>Bacteria</taxon>
        <taxon>Pseudomonadati</taxon>
        <taxon>Pseudomonadota</taxon>
        <taxon>Gammaproteobacteria</taxon>
        <taxon>Pasteurellales</taxon>
        <taxon>Pasteurellaceae</taxon>
        <taxon>Actinobacillus</taxon>
    </lineage>
</organism>
<dbReference type="RefSeq" id="WP_115610016.1">
    <property type="nucleotide sequence ID" value="NZ_UFSB01000001.1"/>
</dbReference>
<gene>
    <name evidence="1" type="ORF">NCTC10851_01095</name>
</gene>
<reference evidence="1 2" key="1">
    <citation type="submission" date="2018-06" db="EMBL/GenBank/DDBJ databases">
        <authorList>
            <consortium name="Pathogen Informatics"/>
            <person name="Doyle S."/>
        </authorList>
    </citation>
    <scope>NUCLEOTIDE SEQUENCE [LARGE SCALE GENOMIC DNA]</scope>
    <source>
        <strain evidence="1 2">NCTC10851</strain>
    </source>
</reference>
<evidence type="ECO:0000313" key="1">
    <source>
        <dbReference type="EMBL" id="SUU36081.1"/>
    </source>
</evidence>
<sequence length="260" mass="29498">MRIQILKSNRTFADTETANEKVACYDLAKVQEKHEIANLTSQNWRNVCGRLSETNGLGRWQSTKSCASWFSGALICSNEWRRGIIGGDLETVAQGAATALSAEKYNRQLHPNELQCIKDLANGDKEKEARFTAAACALVHCSAQISSDDPEYAEAYAKALEDLGNTAEFASERELLSRQYEFYGGYDNGAKKFFTYITINEDWERFIKDAVYLKEYPKGRKSAIFKDGERAIYRLSKAGPMTIELQRPDRQKIIEVRYDK</sequence>
<dbReference type="EMBL" id="UFSB01000001">
    <property type="protein sequence ID" value="SUU36081.1"/>
    <property type="molecule type" value="Genomic_DNA"/>
</dbReference>
<evidence type="ECO:0000313" key="2">
    <source>
        <dbReference type="Proteomes" id="UP000254507"/>
    </source>
</evidence>
<dbReference type="AlphaFoldDB" id="A0A380VEB1"/>
<proteinExistence type="predicted"/>
<dbReference type="OrthoDB" id="5690944at2"/>
<dbReference type="Proteomes" id="UP000254507">
    <property type="component" value="Unassembled WGS sequence"/>
</dbReference>
<name>A0A380VEB1_9PAST</name>